<proteinExistence type="predicted"/>
<gene>
    <name evidence="4" type="ORF">ACFS29_01760</name>
</gene>
<reference evidence="5" key="1">
    <citation type="journal article" date="2019" name="Int. J. Syst. Evol. Microbiol.">
        <title>The Global Catalogue of Microorganisms (GCM) 10K type strain sequencing project: providing services to taxonomists for standard genome sequencing and annotation.</title>
        <authorList>
            <consortium name="The Broad Institute Genomics Platform"/>
            <consortium name="The Broad Institute Genome Sequencing Center for Infectious Disease"/>
            <person name="Wu L."/>
            <person name="Ma J."/>
        </authorList>
    </citation>
    <scope>NUCLEOTIDE SEQUENCE [LARGE SCALE GENOMIC DNA]</scope>
    <source>
        <strain evidence="5">KCTC 32514</strain>
    </source>
</reference>
<dbReference type="Proteomes" id="UP001597548">
    <property type="component" value="Unassembled WGS sequence"/>
</dbReference>
<evidence type="ECO:0000259" key="3">
    <source>
        <dbReference type="Pfam" id="PF18962"/>
    </source>
</evidence>
<evidence type="ECO:0000313" key="5">
    <source>
        <dbReference type="Proteomes" id="UP001597548"/>
    </source>
</evidence>
<evidence type="ECO:0000313" key="4">
    <source>
        <dbReference type="EMBL" id="MFD2914349.1"/>
    </source>
</evidence>
<name>A0ABW5ZN05_9FLAO</name>
<comment type="caution">
    <text evidence="4">The sequence shown here is derived from an EMBL/GenBank/DDBJ whole genome shotgun (WGS) entry which is preliminary data.</text>
</comment>
<feature type="domain" description="Secretion system C-terminal sorting" evidence="3">
    <location>
        <begin position="304"/>
        <end position="365"/>
    </location>
</feature>
<dbReference type="RefSeq" id="WP_194509777.1">
    <property type="nucleotide sequence ID" value="NZ_JADILU010000010.1"/>
</dbReference>
<dbReference type="EMBL" id="JBHUOS010000001">
    <property type="protein sequence ID" value="MFD2914349.1"/>
    <property type="molecule type" value="Genomic_DNA"/>
</dbReference>
<feature type="signal peptide" evidence="2">
    <location>
        <begin position="1"/>
        <end position="19"/>
    </location>
</feature>
<dbReference type="InterPro" id="IPR026444">
    <property type="entry name" value="Secre_tail"/>
</dbReference>
<sequence>MKQFYLLLILLFSFNLISAQNEISGDWYLFNYNYNGTTYYNTDFGENNPIITFSNTQGSNGLDFSGMVCNTHVGSYAINEVDNTISIIEMAATLEGCYYNNTEDFEYDYFHEILWDGSGNPTNLSYNITGSVNNQVLQLTNIENSNYAIYGWIPQPPEIIGNWFLSSMEIDSNIINNIENTLPTIQFEETLGFLGLNYTGNAACNEISGEYFFNPQLTFNLHFASITLAECDTQEEVSFENTYFYDLLNASDSTEFDYEITGTGDDASLVITNLTNGNKGFYGRQALSIDENQFNSSKISLDRNPVSNSLEVSTSQNLIGSNYEIFSITGKRVIVSKLNSNSINVNQLHSGLYFLKVSTDENVFETVKFIKD</sequence>
<keyword evidence="5" id="KW-1185">Reference proteome</keyword>
<keyword evidence="1 2" id="KW-0732">Signal</keyword>
<dbReference type="Pfam" id="PF18962">
    <property type="entry name" value="Por_Secre_tail"/>
    <property type="match status" value="1"/>
</dbReference>
<evidence type="ECO:0000256" key="1">
    <source>
        <dbReference type="ARBA" id="ARBA00022729"/>
    </source>
</evidence>
<feature type="chain" id="PRO_5045262130" evidence="2">
    <location>
        <begin position="20"/>
        <end position="372"/>
    </location>
</feature>
<dbReference type="NCBIfam" id="TIGR04183">
    <property type="entry name" value="Por_Secre_tail"/>
    <property type="match status" value="1"/>
</dbReference>
<organism evidence="4 5">
    <name type="scientific">Psychroserpens luteus</name>
    <dbReference type="NCBI Taxonomy" id="1434066"/>
    <lineage>
        <taxon>Bacteria</taxon>
        <taxon>Pseudomonadati</taxon>
        <taxon>Bacteroidota</taxon>
        <taxon>Flavobacteriia</taxon>
        <taxon>Flavobacteriales</taxon>
        <taxon>Flavobacteriaceae</taxon>
        <taxon>Psychroserpens</taxon>
    </lineage>
</organism>
<protein>
    <submittedName>
        <fullName evidence="4">T9SS type A sorting domain-containing protein</fullName>
    </submittedName>
</protein>
<evidence type="ECO:0000256" key="2">
    <source>
        <dbReference type="SAM" id="SignalP"/>
    </source>
</evidence>
<accession>A0ABW5ZN05</accession>